<dbReference type="EMBL" id="CP033622">
    <property type="protein sequence ID" value="QIZ49448.1"/>
    <property type="molecule type" value="Genomic_DNA"/>
</dbReference>
<proteinExistence type="predicted"/>
<dbReference type="InterPro" id="IPR003458">
    <property type="entry name" value="Phage_T4_Gp38_tail_assem"/>
</dbReference>
<organism evidence="1 2">
    <name type="scientific">Dickeya zeae</name>
    <dbReference type="NCBI Taxonomy" id="204042"/>
    <lineage>
        <taxon>Bacteria</taxon>
        <taxon>Pseudomonadati</taxon>
        <taxon>Pseudomonadota</taxon>
        <taxon>Gammaproteobacteria</taxon>
        <taxon>Enterobacterales</taxon>
        <taxon>Pectobacteriaceae</taxon>
        <taxon>Dickeya</taxon>
    </lineage>
</organism>
<accession>A0AAE7CX65</accession>
<dbReference type="AlphaFoldDB" id="A0AAE7CX65"/>
<gene>
    <name evidence="1" type="ORF">DWG24_00910</name>
</gene>
<name>A0AAE7CX65_9GAMM</name>
<dbReference type="RefSeq" id="WP_168361185.1">
    <property type="nucleotide sequence ID" value="NZ_CP033622.1"/>
</dbReference>
<evidence type="ECO:0000313" key="1">
    <source>
        <dbReference type="EMBL" id="QIZ49448.1"/>
    </source>
</evidence>
<dbReference type="Proteomes" id="UP000500801">
    <property type="component" value="Chromosome"/>
</dbReference>
<dbReference type="Pfam" id="PF02413">
    <property type="entry name" value="Caudo_TAP"/>
    <property type="match status" value="1"/>
</dbReference>
<protein>
    <submittedName>
        <fullName evidence="1">Tail fiber assembly protein</fullName>
    </submittedName>
</protein>
<evidence type="ECO:0000313" key="2">
    <source>
        <dbReference type="Proteomes" id="UP000500801"/>
    </source>
</evidence>
<sequence length="140" mass="15503">MRYFSPSTRGFYLSEIHGSSMPSDVVEISDDDYQTLLTRQAAGHIIQFDTLSGKPVAVPIPEPSADELAKVAIATAGQELQARRLVATSRIAELMYADELGIATDVEKNALPEWKRYLVLLSRIDTTTAPDIDWPKLPKK</sequence>
<reference evidence="1 2" key="1">
    <citation type="submission" date="2018-11" db="EMBL/GenBank/DDBJ databases">
        <title>Complete genome sequence of Dickeya zeae strain CE1 infecting Canna edulis Ker-Gawl. in China.</title>
        <authorList>
            <person name="Zhang J."/>
            <person name="Lin B."/>
            <person name="Shen H."/>
            <person name="Jiang S."/>
            <person name="Pu X."/>
            <person name="Sun D."/>
        </authorList>
    </citation>
    <scope>NUCLEOTIDE SEQUENCE [LARGE SCALE GENOMIC DNA]</scope>
    <source>
        <strain evidence="1 2">CE1</strain>
    </source>
</reference>